<protein>
    <submittedName>
        <fullName evidence="1">Uncharacterized protein</fullName>
    </submittedName>
</protein>
<evidence type="ECO:0000313" key="1">
    <source>
        <dbReference type="EnsemblProtists" id="HpaP810292"/>
    </source>
</evidence>
<sequence>MLTPGGRMYLVGLQPLSESQAPADTSDSDILEAGKLIQEVARTRDACLLLAGGHIYREFPIEWSQRQLEKAGLIVTDSVRLVNVCTRSVITRQLDVGRRYVLLLTDTELRGHLLQALDRLDQRLEEKFGASKLTNDEQRNALDSTT</sequence>
<dbReference type="EMBL" id="JH597954">
    <property type="status" value="NOT_ANNOTATED_CDS"/>
    <property type="molecule type" value="Genomic_DNA"/>
</dbReference>
<name>M4BUV2_HYAAE</name>
<accession>M4BUV2</accession>
<dbReference type="VEuPathDB" id="FungiDB:HpaG810292"/>
<dbReference type="AlphaFoldDB" id="M4BUV2"/>
<dbReference type="eggNOG" id="ENOG502RZZT">
    <property type="taxonomic scope" value="Eukaryota"/>
</dbReference>
<dbReference type="EnsemblProtists" id="HpaT810292">
    <property type="protein sequence ID" value="HpaP810292"/>
    <property type="gene ID" value="HpaG810292"/>
</dbReference>
<keyword evidence="2" id="KW-1185">Reference proteome</keyword>
<reference evidence="1" key="2">
    <citation type="submission" date="2015-06" db="UniProtKB">
        <authorList>
            <consortium name="EnsemblProtists"/>
        </authorList>
    </citation>
    <scope>IDENTIFICATION</scope>
    <source>
        <strain evidence="1">Emoy2</strain>
    </source>
</reference>
<organism evidence="1 2">
    <name type="scientific">Hyaloperonospora arabidopsidis (strain Emoy2)</name>
    <name type="common">Downy mildew agent</name>
    <name type="synonym">Peronospora arabidopsidis</name>
    <dbReference type="NCBI Taxonomy" id="559515"/>
    <lineage>
        <taxon>Eukaryota</taxon>
        <taxon>Sar</taxon>
        <taxon>Stramenopiles</taxon>
        <taxon>Oomycota</taxon>
        <taxon>Peronosporomycetes</taxon>
        <taxon>Peronosporales</taxon>
        <taxon>Peronosporaceae</taxon>
        <taxon>Hyaloperonospora</taxon>
    </lineage>
</organism>
<dbReference type="HOGENOM" id="CLU_1780998_0_0_1"/>
<proteinExistence type="predicted"/>
<dbReference type="Proteomes" id="UP000011713">
    <property type="component" value="Unassembled WGS sequence"/>
</dbReference>
<dbReference type="InParanoid" id="M4BUV2"/>
<reference evidence="2" key="1">
    <citation type="journal article" date="2010" name="Science">
        <title>Signatures of adaptation to obligate biotrophy in the Hyaloperonospora arabidopsidis genome.</title>
        <authorList>
            <person name="Baxter L."/>
            <person name="Tripathy S."/>
            <person name="Ishaque N."/>
            <person name="Boot N."/>
            <person name="Cabral A."/>
            <person name="Kemen E."/>
            <person name="Thines M."/>
            <person name="Ah-Fong A."/>
            <person name="Anderson R."/>
            <person name="Badejoko W."/>
            <person name="Bittner-Eddy P."/>
            <person name="Boore J.L."/>
            <person name="Chibucos M.C."/>
            <person name="Coates M."/>
            <person name="Dehal P."/>
            <person name="Delehaunty K."/>
            <person name="Dong S."/>
            <person name="Downton P."/>
            <person name="Dumas B."/>
            <person name="Fabro G."/>
            <person name="Fronick C."/>
            <person name="Fuerstenberg S.I."/>
            <person name="Fulton L."/>
            <person name="Gaulin E."/>
            <person name="Govers F."/>
            <person name="Hughes L."/>
            <person name="Humphray S."/>
            <person name="Jiang R.H."/>
            <person name="Judelson H."/>
            <person name="Kamoun S."/>
            <person name="Kyung K."/>
            <person name="Meijer H."/>
            <person name="Minx P."/>
            <person name="Morris P."/>
            <person name="Nelson J."/>
            <person name="Phuntumart V."/>
            <person name="Qutob D."/>
            <person name="Rehmany A."/>
            <person name="Rougon-Cardoso A."/>
            <person name="Ryden P."/>
            <person name="Torto-Alalibo T."/>
            <person name="Studholme D."/>
            <person name="Wang Y."/>
            <person name="Win J."/>
            <person name="Wood J."/>
            <person name="Clifton S.W."/>
            <person name="Rogers J."/>
            <person name="Van den Ackerveken G."/>
            <person name="Jones J.D."/>
            <person name="McDowell J.M."/>
            <person name="Beynon J."/>
            <person name="Tyler B.M."/>
        </authorList>
    </citation>
    <scope>NUCLEOTIDE SEQUENCE [LARGE SCALE GENOMIC DNA]</scope>
    <source>
        <strain evidence="2">Emoy2</strain>
    </source>
</reference>
<evidence type="ECO:0000313" key="2">
    <source>
        <dbReference type="Proteomes" id="UP000011713"/>
    </source>
</evidence>